<evidence type="ECO:0000313" key="13">
    <source>
        <dbReference type="Proteomes" id="UP000683428"/>
    </source>
</evidence>
<proteinExistence type="predicted"/>
<dbReference type="PANTHER" id="PTHR45436">
    <property type="entry name" value="SENSOR HISTIDINE KINASE YKOH"/>
    <property type="match status" value="1"/>
</dbReference>
<dbReference type="CDD" id="cd00075">
    <property type="entry name" value="HATPase"/>
    <property type="match status" value="1"/>
</dbReference>
<dbReference type="SMART" id="SM00304">
    <property type="entry name" value="HAMP"/>
    <property type="match status" value="1"/>
</dbReference>
<evidence type="ECO:0000256" key="8">
    <source>
        <dbReference type="ARBA" id="ARBA00023012"/>
    </source>
</evidence>
<name>A0A975SR90_9RHOO</name>
<dbReference type="CDD" id="cd06225">
    <property type="entry name" value="HAMP"/>
    <property type="match status" value="1"/>
</dbReference>
<dbReference type="Pfam" id="PF08521">
    <property type="entry name" value="2CSK_N"/>
    <property type="match status" value="1"/>
</dbReference>
<dbReference type="SMART" id="SM00388">
    <property type="entry name" value="HisKA"/>
    <property type="match status" value="1"/>
</dbReference>
<dbReference type="Proteomes" id="UP000683428">
    <property type="component" value="Chromosome"/>
</dbReference>
<dbReference type="InterPro" id="IPR013727">
    <property type="entry name" value="2CSK_N"/>
</dbReference>
<dbReference type="Pfam" id="PF02518">
    <property type="entry name" value="HATPase_c"/>
    <property type="match status" value="1"/>
</dbReference>
<dbReference type="EC" id="2.7.13.3" evidence="2"/>
<evidence type="ECO:0000313" key="12">
    <source>
        <dbReference type="EMBL" id="QWT50519.1"/>
    </source>
</evidence>
<dbReference type="InterPro" id="IPR003661">
    <property type="entry name" value="HisK_dim/P_dom"/>
</dbReference>
<dbReference type="PROSITE" id="PS50885">
    <property type="entry name" value="HAMP"/>
    <property type="match status" value="1"/>
</dbReference>
<dbReference type="PROSITE" id="PS50109">
    <property type="entry name" value="HIS_KIN"/>
    <property type="match status" value="1"/>
</dbReference>
<dbReference type="InterPro" id="IPR003594">
    <property type="entry name" value="HATPase_dom"/>
</dbReference>
<dbReference type="EMBL" id="CP064782">
    <property type="protein sequence ID" value="QWT50519.1"/>
    <property type="molecule type" value="Genomic_DNA"/>
</dbReference>
<feature type="transmembrane region" description="Helical" evidence="9">
    <location>
        <begin position="6"/>
        <end position="26"/>
    </location>
</feature>
<gene>
    <name evidence="12" type="ORF">Azoinq_10015</name>
</gene>
<keyword evidence="8" id="KW-0902">Two-component regulatory system</keyword>
<dbReference type="GO" id="GO:0005886">
    <property type="term" value="C:plasma membrane"/>
    <property type="evidence" value="ECO:0007669"/>
    <property type="project" value="TreeGrafter"/>
</dbReference>
<evidence type="ECO:0000256" key="4">
    <source>
        <dbReference type="ARBA" id="ARBA00022679"/>
    </source>
</evidence>
<keyword evidence="6 12" id="KW-0418">Kinase</keyword>
<dbReference type="AlphaFoldDB" id="A0A975SR90"/>
<keyword evidence="3" id="KW-0597">Phosphoprotein</keyword>
<keyword evidence="4" id="KW-0808">Transferase</keyword>
<dbReference type="Pfam" id="PF00512">
    <property type="entry name" value="HisKA"/>
    <property type="match status" value="1"/>
</dbReference>
<evidence type="ECO:0000259" key="11">
    <source>
        <dbReference type="PROSITE" id="PS50885"/>
    </source>
</evidence>
<dbReference type="InterPro" id="IPR003660">
    <property type="entry name" value="HAMP_dom"/>
</dbReference>
<feature type="transmembrane region" description="Helical" evidence="9">
    <location>
        <begin position="152"/>
        <end position="175"/>
    </location>
</feature>
<evidence type="ECO:0000256" key="7">
    <source>
        <dbReference type="ARBA" id="ARBA00022989"/>
    </source>
</evidence>
<dbReference type="GO" id="GO:0000155">
    <property type="term" value="F:phosphorelay sensor kinase activity"/>
    <property type="evidence" value="ECO:0007669"/>
    <property type="project" value="InterPro"/>
</dbReference>
<feature type="domain" description="Histidine kinase" evidence="10">
    <location>
        <begin position="236"/>
        <end position="450"/>
    </location>
</feature>
<organism evidence="12 13">
    <name type="scientific">Azospira inquinata</name>
    <dbReference type="NCBI Taxonomy" id="2785627"/>
    <lineage>
        <taxon>Bacteria</taxon>
        <taxon>Pseudomonadati</taxon>
        <taxon>Pseudomonadota</taxon>
        <taxon>Betaproteobacteria</taxon>
        <taxon>Rhodocyclales</taxon>
        <taxon>Rhodocyclaceae</taxon>
        <taxon>Azospira</taxon>
    </lineage>
</organism>
<reference evidence="12" key="1">
    <citation type="submission" date="2020-11" db="EMBL/GenBank/DDBJ databases">
        <title>Azospira inquinata sp. nov.</title>
        <authorList>
            <person name="Moe W.M."/>
            <person name="Mikes M.C."/>
        </authorList>
    </citation>
    <scope>NUCLEOTIDE SEQUENCE</scope>
    <source>
        <strain evidence="12">Azo-3</strain>
    </source>
</reference>
<feature type="domain" description="HAMP" evidence="11">
    <location>
        <begin position="176"/>
        <end position="228"/>
    </location>
</feature>
<dbReference type="KEGG" id="aiq:Azoinq_10015"/>
<dbReference type="PANTHER" id="PTHR45436:SF1">
    <property type="entry name" value="SENSOR PROTEIN QSEC"/>
    <property type="match status" value="1"/>
</dbReference>
<dbReference type="InterPro" id="IPR005467">
    <property type="entry name" value="His_kinase_dom"/>
</dbReference>
<evidence type="ECO:0000256" key="1">
    <source>
        <dbReference type="ARBA" id="ARBA00000085"/>
    </source>
</evidence>
<evidence type="ECO:0000256" key="2">
    <source>
        <dbReference type="ARBA" id="ARBA00012438"/>
    </source>
</evidence>
<accession>A0A975SR90</accession>
<keyword evidence="13" id="KW-1185">Reference proteome</keyword>
<protein>
    <recommendedName>
        <fullName evidence="2">histidine kinase</fullName>
        <ecNumber evidence="2">2.7.13.3</ecNumber>
    </recommendedName>
</protein>
<keyword evidence="5 9" id="KW-0812">Transmembrane</keyword>
<keyword evidence="7 9" id="KW-1133">Transmembrane helix</keyword>
<evidence type="ECO:0000259" key="10">
    <source>
        <dbReference type="PROSITE" id="PS50109"/>
    </source>
</evidence>
<comment type="catalytic activity">
    <reaction evidence="1">
        <text>ATP + protein L-histidine = ADP + protein N-phospho-L-histidine.</text>
        <dbReference type="EC" id="2.7.13.3"/>
    </reaction>
</comment>
<evidence type="ECO:0000256" key="5">
    <source>
        <dbReference type="ARBA" id="ARBA00022692"/>
    </source>
</evidence>
<sequence length="459" mass="50222">MLAPLLFVWPISIAITHYFANVVAAYPYDQALRENVTAIARQIRFVNGKPVVKVAGSARALLRADEIDNVYFHVLGPESKLLAGDKELPTPAQVTPEARGGDDIAFRDDELNGEDLRVAYQYLSEGGRADAPWLLVEVGETREKRSQLANKIIASVILPQFVIIPLAVILVWFGLSQGLKPLTKLRERIEARRQGDLSPISLRRVPEELQPLVGAFNAMLERMRRNLDVQTRFIADAAHQMRTPLTGLKTQAQLAMRESDPEALRHALVQIAGAVDRASHLVNQLLTLARAEGGGGAQALVSLELEPLLQEIVGDWVMRALDKEIDLGFEPAPGSTRIEGNAFLLRELINNLIDNALRYTQSGGRVTCRVVPEGERVALEVEDSGIGIREDQAELVFERFYRVDDAGPPGSGLGLAIVREIAEIHGGHASLGPNPQERGALARVVFPRAAETEPGEGEA</sequence>
<evidence type="ECO:0000256" key="6">
    <source>
        <dbReference type="ARBA" id="ARBA00022777"/>
    </source>
</evidence>
<dbReference type="InterPro" id="IPR050428">
    <property type="entry name" value="TCS_sensor_his_kinase"/>
</dbReference>
<evidence type="ECO:0000256" key="3">
    <source>
        <dbReference type="ARBA" id="ARBA00022553"/>
    </source>
</evidence>
<dbReference type="SMART" id="SM00387">
    <property type="entry name" value="HATPase_c"/>
    <property type="match status" value="1"/>
</dbReference>
<dbReference type="CDD" id="cd00082">
    <property type="entry name" value="HisKA"/>
    <property type="match status" value="1"/>
</dbReference>
<evidence type="ECO:0000256" key="9">
    <source>
        <dbReference type="SAM" id="Phobius"/>
    </source>
</evidence>
<keyword evidence="9" id="KW-0472">Membrane</keyword>